<dbReference type="RefSeq" id="WP_275419566.1">
    <property type="nucleotide sequence ID" value="NZ_CP106877.1"/>
</dbReference>
<dbReference type="PROSITE" id="PS51257">
    <property type="entry name" value="PROKAR_LIPOPROTEIN"/>
    <property type="match status" value="1"/>
</dbReference>
<dbReference type="Proteomes" id="UP001164726">
    <property type="component" value="Chromosome"/>
</dbReference>
<organism evidence="2 3">
    <name type="scientific">Fervidibacillus halotolerans</name>
    <dbReference type="NCBI Taxonomy" id="2980027"/>
    <lineage>
        <taxon>Bacteria</taxon>
        <taxon>Bacillati</taxon>
        <taxon>Bacillota</taxon>
        <taxon>Bacilli</taxon>
        <taxon>Bacillales</taxon>
        <taxon>Bacillaceae</taxon>
        <taxon>Fervidibacillus</taxon>
    </lineage>
</organism>
<evidence type="ECO:0000259" key="1">
    <source>
        <dbReference type="Pfam" id="PF21101"/>
    </source>
</evidence>
<dbReference type="SUPFAM" id="SSF82171">
    <property type="entry name" value="DPP6 N-terminal domain-like"/>
    <property type="match status" value="1"/>
</dbReference>
<sequence>MGRSFTKRVLLFLFAIFLLFLSGCQNAQFERIRYHSGKEIGTEMKAPLSSVESIVTYQTNMEQFRFVVGWESNKEILISESNGEQDVIFSYNIENGERKDRFFSDHPIISAKISPSKKYLLIHTSPLLYEASIRIYRLDTDELVLEKTFESSEIDYEWNRDWEDKILIVTFYADWTFQPYILHIDEERIETVELPHPFVYWFGDHSWILLNWNYDIPSMTAPLVVYKKGSTETAFPEKEFYYLDRLGDSYVAIGVSEKDEKEAEFIFFDKKMQPFFSFYAPHLSTFSGWQIPYYNYIEETKEFIMIEPIAYGEADIYKGGFQLVKFNLESGEKSVLLNQIENTPLNCSPDGKFCLTGHLFEKMIALKSGDMMEFIQF</sequence>
<name>A0A9E8LXG0_9BACI</name>
<evidence type="ECO:0000313" key="2">
    <source>
        <dbReference type="EMBL" id="WAA11455.1"/>
    </source>
</evidence>
<dbReference type="KEGG" id="fhl:OE105_07360"/>
<feature type="domain" description="YqgU-like 6-bladed beta-propeller" evidence="1">
    <location>
        <begin position="92"/>
        <end position="357"/>
    </location>
</feature>
<dbReference type="InterPro" id="IPR048421">
    <property type="entry name" value="YqgU_beta-prop"/>
</dbReference>
<reference evidence="2" key="1">
    <citation type="submission" date="2022-09" db="EMBL/GenBank/DDBJ databases">
        <title>Complete Genomes of Fervidibacillus albus and Fervidibacillus halotolerans isolated from tidal flat sediments.</title>
        <authorList>
            <person name="Kwon K.K."/>
            <person name="Yang S.-H."/>
            <person name="Park M.J."/>
            <person name="Oh H.-M."/>
        </authorList>
    </citation>
    <scope>NUCLEOTIDE SEQUENCE</scope>
    <source>
        <strain evidence="2">MEBiC13594</strain>
    </source>
</reference>
<dbReference type="Pfam" id="PF21101">
    <property type="entry name" value="YqgU"/>
    <property type="match status" value="1"/>
</dbReference>
<accession>A0A9E8LXG0</accession>
<keyword evidence="3" id="KW-1185">Reference proteome</keyword>
<dbReference type="AlphaFoldDB" id="A0A9E8LXG0"/>
<gene>
    <name evidence="2" type="ORF">OE105_07360</name>
</gene>
<evidence type="ECO:0000313" key="3">
    <source>
        <dbReference type="Proteomes" id="UP001164726"/>
    </source>
</evidence>
<protein>
    <recommendedName>
        <fullName evidence="1">YqgU-like 6-bladed beta-propeller domain-containing protein</fullName>
    </recommendedName>
</protein>
<dbReference type="EMBL" id="CP106877">
    <property type="protein sequence ID" value="WAA11455.1"/>
    <property type="molecule type" value="Genomic_DNA"/>
</dbReference>
<proteinExistence type="predicted"/>